<dbReference type="PANTHER" id="PTHR33309">
    <property type="entry name" value="KERATIN, ULTRA HIGH-SULFUR MATRIX PROTEIN-LIKE"/>
    <property type="match status" value="1"/>
</dbReference>
<feature type="region of interest" description="Disordered" evidence="1">
    <location>
        <begin position="540"/>
        <end position="562"/>
    </location>
</feature>
<reference evidence="4 5" key="1">
    <citation type="submission" date="2025-05" db="UniProtKB">
        <authorList>
            <consortium name="RefSeq"/>
        </authorList>
    </citation>
    <scope>IDENTIFICATION</scope>
    <source>
        <tissue evidence="4 5">Whole larvae</tissue>
    </source>
</reference>
<evidence type="ECO:0000313" key="5">
    <source>
        <dbReference type="RefSeq" id="XP_052755346.1"/>
    </source>
</evidence>
<feature type="region of interest" description="Disordered" evidence="1">
    <location>
        <begin position="1"/>
        <end position="27"/>
    </location>
</feature>
<evidence type="ECO:0000313" key="3">
    <source>
        <dbReference type="Proteomes" id="UP001652740"/>
    </source>
</evidence>
<keyword evidence="3" id="KW-1185">Reference proteome</keyword>
<dbReference type="RefSeq" id="XP_052757972.1">
    <property type="nucleotide sequence ID" value="XM_052902012.1"/>
</dbReference>
<evidence type="ECO:0000256" key="1">
    <source>
        <dbReference type="SAM" id="MobiDB-lite"/>
    </source>
</evidence>
<feature type="domain" description="Mutator-like transposase" evidence="2">
    <location>
        <begin position="65"/>
        <end position="417"/>
    </location>
</feature>
<accession>A0ABM3N302</accession>
<gene>
    <name evidence="6" type="primary">LOC128202278</name>
    <name evidence="4" type="synonym">LOC128200220</name>
    <name evidence="5" type="synonym">LOC128201687</name>
</gene>
<evidence type="ECO:0000313" key="4">
    <source>
        <dbReference type="RefSeq" id="XP_052748879.1"/>
    </source>
</evidence>
<dbReference type="GeneID" id="128202278"/>
<protein>
    <submittedName>
        <fullName evidence="4">Uncharacterized protein LOC128200220</fullName>
    </submittedName>
    <submittedName>
        <fullName evidence="5">Uncharacterized protein LOC128201687</fullName>
    </submittedName>
    <submittedName>
        <fullName evidence="6">Uncharacterized protein LOC128202278</fullName>
    </submittedName>
</protein>
<dbReference type="RefSeq" id="XP_052755346.1">
    <property type="nucleotide sequence ID" value="XM_052899386.1"/>
</dbReference>
<dbReference type="Pfam" id="PF20700">
    <property type="entry name" value="Mutator"/>
    <property type="match status" value="1"/>
</dbReference>
<evidence type="ECO:0000259" key="2">
    <source>
        <dbReference type="Pfam" id="PF20700"/>
    </source>
</evidence>
<sequence length="581" mass="66102">MPNYKKGTRGNIARNNTRKRKFQGNQFTNNEGEKFEASVSHDHSASGKKLHARDSEDIITNPLHGYRIIEFFTVFTALSEIVKCSVCNQKIKFNECSSRGLGFKIVVTCPCGNKTINSGPFINNGFEINRRIVFIMRLLGVGREGINLFCNLMDLCTGLSKSCYANIVEHIYNTVKLSFEFLSQKAVKEEMEKNVEQGREKNILKVSGDGTWKKRGFKSNYGVATLIGYYSGKVIDLKTKSSYCQGCIYWKNKTHTEEFRKWIEYHEDECQKNHEGSSGKMEVDAMKEMFSTSEEKFGVKYGNYIGDGDSKTFKAILDLEPYGNELPVVKSECIGHVEKRMGSRLRNVRKEKKLSGRGKLTDKVVKKLTKYYGLSIQRNVNSVENMKKAIMATYDHIFSTTENPQHDNCPVGVDSWCKWQKAIAQNRDPRKENLAPLLGEDLKQHLLPIYQDLSKDDLLERCLGGHTQNANESFNATVWRLSPKHLHSGLKVVEISAYIAAGIFNEGYTSVLRIMNLLNLNIGTYAKIFADSTDEERITRQNRKSLSETKDARSARRQHQIDENQLFEEEEGLLYGPGIAN</sequence>
<organism evidence="3 6">
    <name type="scientific">Galleria mellonella</name>
    <name type="common">Greater wax moth</name>
    <dbReference type="NCBI Taxonomy" id="7137"/>
    <lineage>
        <taxon>Eukaryota</taxon>
        <taxon>Metazoa</taxon>
        <taxon>Ecdysozoa</taxon>
        <taxon>Arthropoda</taxon>
        <taxon>Hexapoda</taxon>
        <taxon>Insecta</taxon>
        <taxon>Pterygota</taxon>
        <taxon>Neoptera</taxon>
        <taxon>Endopterygota</taxon>
        <taxon>Lepidoptera</taxon>
        <taxon>Glossata</taxon>
        <taxon>Ditrysia</taxon>
        <taxon>Pyraloidea</taxon>
        <taxon>Pyralidae</taxon>
        <taxon>Galleriinae</taxon>
        <taxon>Galleria</taxon>
    </lineage>
</organism>
<dbReference type="InterPro" id="IPR049012">
    <property type="entry name" value="Mutator_transp_dom"/>
</dbReference>
<dbReference type="RefSeq" id="XP_052748879.1">
    <property type="nucleotide sequence ID" value="XM_052892919.1"/>
</dbReference>
<dbReference type="Proteomes" id="UP001652740">
    <property type="component" value="Unplaced"/>
</dbReference>
<name>A0ABM3N302_GALME</name>
<dbReference type="PANTHER" id="PTHR33309:SF3">
    <property type="entry name" value="CCHC-TYPE DOMAIN-CONTAINING PROTEIN"/>
    <property type="match status" value="1"/>
</dbReference>
<evidence type="ECO:0000313" key="6">
    <source>
        <dbReference type="RefSeq" id="XP_052757972.1"/>
    </source>
</evidence>
<proteinExistence type="predicted"/>